<dbReference type="GO" id="GO:0005975">
    <property type="term" value="P:carbohydrate metabolic process"/>
    <property type="evidence" value="ECO:0007669"/>
    <property type="project" value="UniProtKB-ARBA"/>
</dbReference>
<evidence type="ECO:0000313" key="5">
    <source>
        <dbReference type="EMBL" id="GAC67511.1"/>
    </source>
</evidence>
<dbReference type="AlphaFoldDB" id="M0QGT7"/>
<proteinExistence type="inferred from homology"/>
<accession>M0QGT7</accession>
<dbReference type="PANTHER" id="PTHR36108:SF13">
    <property type="entry name" value="COLOSSIN-B-RELATED"/>
    <property type="match status" value="1"/>
</dbReference>
<dbReference type="InterPro" id="IPR008969">
    <property type="entry name" value="CarboxyPept-like_regulatory"/>
</dbReference>
<protein>
    <submittedName>
        <fullName evidence="5">Uncharacterized protein</fullName>
    </submittedName>
</protein>
<dbReference type="SUPFAM" id="SSF49464">
    <property type="entry name" value="Carboxypeptidase regulatory domain-like"/>
    <property type="match status" value="2"/>
</dbReference>
<comment type="caution">
    <text evidence="5">The sequence shown here is derived from an EMBL/GenBank/DDBJ whole genome shotgun (WGS) entry which is preliminary data.</text>
</comment>
<dbReference type="RefSeq" id="WP_007618779.1">
    <property type="nucleotide sequence ID" value="NZ_BANX01000008.1"/>
</dbReference>
<dbReference type="STRING" id="1223545.GS4_08_00960"/>
<feature type="region of interest" description="Disordered" evidence="4">
    <location>
        <begin position="1"/>
        <end position="25"/>
    </location>
</feature>
<organism evidence="5 6">
    <name type="scientific">Gordonia soli NBRC 108243</name>
    <dbReference type="NCBI Taxonomy" id="1223545"/>
    <lineage>
        <taxon>Bacteria</taxon>
        <taxon>Bacillati</taxon>
        <taxon>Actinomycetota</taxon>
        <taxon>Actinomycetes</taxon>
        <taxon>Mycobacteriales</taxon>
        <taxon>Gordoniaceae</taxon>
        <taxon>Gordonia</taxon>
    </lineage>
</organism>
<keyword evidence="2" id="KW-0964">Secreted</keyword>
<dbReference type="Gene3D" id="2.60.40.10">
    <property type="entry name" value="Immunoglobulins"/>
    <property type="match status" value="1"/>
</dbReference>
<dbReference type="InterPro" id="IPR013783">
    <property type="entry name" value="Ig-like_fold"/>
</dbReference>
<evidence type="ECO:0000256" key="4">
    <source>
        <dbReference type="SAM" id="MobiDB-lite"/>
    </source>
</evidence>
<dbReference type="Proteomes" id="UP000011666">
    <property type="component" value="Unassembled WGS sequence"/>
</dbReference>
<dbReference type="PANTHER" id="PTHR36108">
    <property type="entry name" value="COLOSSIN-B-RELATED"/>
    <property type="match status" value="1"/>
</dbReference>
<dbReference type="OrthoDB" id="7375466at2"/>
<dbReference type="SUPFAM" id="SSF49478">
    <property type="entry name" value="Cna protein B-type domain"/>
    <property type="match status" value="1"/>
</dbReference>
<evidence type="ECO:0000313" key="6">
    <source>
        <dbReference type="Proteomes" id="UP000011666"/>
    </source>
</evidence>
<dbReference type="eggNOG" id="COG4932">
    <property type="taxonomic scope" value="Bacteria"/>
</dbReference>
<feature type="compositionally biased region" description="Basic and acidic residues" evidence="4">
    <location>
        <begin position="1"/>
        <end position="13"/>
    </location>
</feature>
<dbReference type="EMBL" id="BANX01000008">
    <property type="protein sequence ID" value="GAC67511.1"/>
    <property type="molecule type" value="Genomic_DNA"/>
</dbReference>
<keyword evidence="3" id="KW-0732">Signal</keyword>
<sequence length="282" mass="28072">MQPDTNGHRRDPDVTPSRSVASGAIRGGIRGRAGRVVTGATVTVIDPSGRQAARSIAHQDGTFVAHVPAGDHYVLVVSAAGHEPSAVPVTVGTTPIDVDVVLTSLAALTGTVLTTTGEAVGAATVAIADHTGEVTATAITDAAGRWEAAGVTTGTYTVIVTAAGCDPVAETATVRGTTGTTVDVVLHTAADLGGVVFDGVGTDRGAGPGTAVAHSQVALLNDDGEMAASTLTDESGRYLFANLAAGDYTVIANGYAPVADSIIIEAGRVVTHDFVLGARGQA</sequence>
<keyword evidence="6" id="KW-1185">Reference proteome</keyword>
<name>M0QGT7_9ACTN</name>
<evidence type="ECO:0000256" key="3">
    <source>
        <dbReference type="ARBA" id="ARBA00022729"/>
    </source>
</evidence>
<dbReference type="Pfam" id="PF13620">
    <property type="entry name" value="CarboxypepD_reg"/>
    <property type="match status" value="3"/>
</dbReference>
<evidence type="ECO:0000256" key="1">
    <source>
        <dbReference type="ARBA" id="ARBA00007257"/>
    </source>
</evidence>
<gene>
    <name evidence="5" type="ORF">GS4_08_00960</name>
</gene>
<comment type="similarity">
    <text evidence="1">Belongs to the serine-aspartate repeat-containing protein (SDr) family.</text>
</comment>
<evidence type="ECO:0000256" key="2">
    <source>
        <dbReference type="ARBA" id="ARBA00022525"/>
    </source>
</evidence>
<reference evidence="5 6" key="1">
    <citation type="submission" date="2013-01" db="EMBL/GenBank/DDBJ databases">
        <title>Whole genome shotgun sequence of Gordonia soli NBRC 108243.</title>
        <authorList>
            <person name="Isaki-Nakamura S."/>
            <person name="Hosoyama A."/>
            <person name="Tsuchikane K."/>
            <person name="Ando Y."/>
            <person name="Baba S."/>
            <person name="Ohji S."/>
            <person name="Hamada M."/>
            <person name="Tamura T."/>
            <person name="Yamazoe A."/>
            <person name="Yamazaki S."/>
            <person name="Fujita N."/>
        </authorList>
    </citation>
    <scope>NUCLEOTIDE SEQUENCE [LARGE SCALE GENOMIC DNA]</scope>
    <source>
        <strain evidence="5 6">NBRC 108243</strain>
    </source>
</reference>
<dbReference type="Gene3D" id="2.60.40.1120">
    <property type="entry name" value="Carboxypeptidase-like, regulatory domain"/>
    <property type="match status" value="2"/>
</dbReference>